<dbReference type="RefSeq" id="WP_263952748.1">
    <property type="nucleotide sequence ID" value="NZ_JAOYFC010000001.1"/>
</dbReference>
<feature type="signal peptide" evidence="1">
    <location>
        <begin position="1"/>
        <end position="24"/>
    </location>
</feature>
<comment type="caution">
    <text evidence="2">The sequence shown here is derived from an EMBL/GenBank/DDBJ whole genome shotgun (WGS) entry which is preliminary data.</text>
</comment>
<name>A0AAE3LUE8_9RHOB</name>
<dbReference type="InterPro" id="IPR019225">
    <property type="entry name" value="DUF2155"/>
</dbReference>
<dbReference type="Proteomes" id="UP001208041">
    <property type="component" value="Unassembled WGS sequence"/>
</dbReference>
<dbReference type="EMBL" id="JAOYFC010000001">
    <property type="protein sequence ID" value="MCV6823920.1"/>
    <property type="molecule type" value="Genomic_DNA"/>
</dbReference>
<dbReference type="AlphaFoldDB" id="A0AAE3LUE8"/>
<evidence type="ECO:0000313" key="3">
    <source>
        <dbReference type="Proteomes" id="UP001208041"/>
    </source>
</evidence>
<organism evidence="2 3">
    <name type="scientific">Halocynthiibacter halioticoli</name>
    <dbReference type="NCBI Taxonomy" id="2986804"/>
    <lineage>
        <taxon>Bacteria</taxon>
        <taxon>Pseudomonadati</taxon>
        <taxon>Pseudomonadota</taxon>
        <taxon>Alphaproteobacteria</taxon>
        <taxon>Rhodobacterales</taxon>
        <taxon>Paracoccaceae</taxon>
        <taxon>Halocynthiibacter</taxon>
    </lineage>
</organism>
<proteinExistence type="predicted"/>
<protein>
    <submittedName>
        <fullName evidence="2">DUF2155 domain-containing protein</fullName>
    </submittedName>
</protein>
<dbReference type="Pfam" id="PF09923">
    <property type="entry name" value="DUF2155"/>
    <property type="match status" value="1"/>
</dbReference>
<accession>A0AAE3LUE8</accession>
<reference evidence="2" key="1">
    <citation type="submission" date="2022-10" db="EMBL/GenBank/DDBJ databases">
        <authorList>
            <person name="Yue Y."/>
        </authorList>
    </citation>
    <scope>NUCLEOTIDE SEQUENCE</scope>
    <source>
        <strain evidence="2">Z654</strain>
    </source>
</reference>
<evidence type="ECO:0000256" key="1">
    <source>
        <dbReference type="SAM" id="SignalP"/>
    </source>
</evidence>
<keyword evidence="1" id="KW-0732">Signal</keyword>
<sequence>MILRPFYIALAGVAGFSLASAAYAQEIDESVLPSFEEGMGLTDDEPVTEEEIGRIFTIDPEGREILDGRANASFGDIDREVVEQVETANGAVLRGLDRVSTGFDDYEVKNGASTKVGPLLVTLGECRYPADNPSGEAYAYLTIKDELVGQMVFEGWMMASAPALNALDHSRYDVWVLRCTIDAPEGTDASE</sequence>
<keyword evidence="3" id="KW-1185">Reference proteome</keyword>
<gene>
    <name evidence="2" type="ORF">OH136_05065</name>
</gene>
<feature type="chain" id="PRO_5041913167" evidence="1">
    <location>
        <begin position="25"/>
        <end position="191"/>
    </location>
</feature>
<evidence type="ECO:0000313" key="2">
    <source>
        <dbReference type="EMBL" id="MCV6823920.1"/>
    </source>
</evidence>